<dbReference type="EC" id="2.3.-.-" evidence="2"/>
<accession>A0ABW4RGI5</accession>
<proteinExistence type="predicted"/>
<dbReference type="SUPFAM" id="SSF55729">
    <property type="entry name" value="Acyl-CoA N-acyltransferases (Nat)"/>
    <property type="match status" value="1"/>
</dbReference>
<dbReference type="Proteomes" id="UP001597233">
    <property type="component" value="Unassembled WGS sequence"/>
</dbReference>
<sequence length="87" mass="10199">MARLAVAKSFQNQGIGSAMISHIMNLAICINERFIVTDALFEKWTWYQKRGFSYVFEGDIHPDTTKGMVYMLYDLYDPQVLEDYFDE</sequence>
<dbReference type="EMBL" id="JBHUEH010000010">
    <property type="protein sequence ID" value="MFD1884864.1"/>
    <property type="molecule type" value="Genomic_DNA"/>
</dbReference>
<evidence type="ECO:0000259" key="1">
    <source>
        <dbReference type="PROSITE" id="PS51186"/>
    </source>
</evidence>
<evidence type="ECO:0000313" key="3">
    <source>
        <dbReference type="Proteomes" id="UP001597233"/>
    </source>
</evidence>
<dbReference type="RefSeq" id="WP_371834036.1">
    <property type="nucleotide sequence ID" value="NZ_JBCGUH010000003.1"/>
</dbReference>
<reference evidence="3" key="1">
    <citation type="journal article" date="2019" name="Int. J. Syst. Evol. Microbiol.">
        <title>The Global Catalogue of Microorganisms (GCM) 10K type strain sequencing project: providing services to taxonomists for standard genome sequencing and annotation.</title>
        <authorList>
            <consortium name="The Broad Institute Genomics Platform"/>
            <consortium name="The Broad Institute Genome Sequencing Center for Infectious Disease"/>
            <person name="Wu L."/>
            <person name="Ma J."/>
        </authorList>
    </citation>
    <scope>NUCLEOTIDE SEQUENCE [LARGE SCALE GENOMIC DNA]</scope>
    <source>
        <strain evidence="3">CCUG 54950</strain>
    </source>
</reference>
<name>A0ABW4RGI5_9BACL</name>
<dbReference type="PROSITE" id="PS51186">
    <property type="entry name" value="GNAT"/>
    <property type="match status" value="1"/>
</dbReference>
<feature type="domain" description="N-acetyltransferase" evidence="1">
    <location>
        <begin position="1"/>
        <end position="76"/>
    </location>
</feature>
<evidence type="ECO:0000313" key="2">
    <source>
        <dbReference type="EMBL" id="MFD1884864.1"/>
    </source>
</evidence>
<gene>
    <name evidence="2" type="ORF">ACFSC9_04935</name>
</gene>
<comment type="caution">
    <text evidence="2">The sequence shown here is derived from an EMBL/GenBank/DDBJ whole genome shotgun (WGS) entry which is preliminary data.</text>
</comment>
<dbReference type="InterPro" id="IPR016181">
    <property type="entry name" value="Acyl_CoA_acyltransferase"/>
</dbReference>
<dbReference type="InterPro" id="IPR000182">
    <property type="entry name" value="GNAT_dom"/>
</dbReference>
<keyword evidence="3" id="KW-1185">Reference proteome</keyword>
<organism evidence="2 3">
    <name type="scientific">Paenibacillus wenxiniae</name>
    <dbReference type="NCBI Taxonomy" id="1636843"/>
    <lineage>
        <taxon>Bacteria</taxon>
        <taxon>Bacillati</taxon>
        <taxon>Bacillota</taxon>
        <taxon>Bacilli</taxon>
        <taxon>Bacillales</taxon>
        <taxon>Paenibacillaceae</taxon>
        <taxon>Paenibacillus</taxon>
    </lineage>
</organism>
<dbReference type="Gene3D" id="3.40.630.30">
    <property type="match status" value="1"/>
</dbReference>
<dbReference type="CDD" id="cd04301">
    <property type="entry name" value="NAT_SF"/>
    <property type="match status" value="1"/>
</dbReference>
<protein>
    <submittedName>
        <fullName evidence="2">GNAT family N-acetyltransferase</fullName>
        <ecNumber evidence="2">2.3.-.-</ecNumber>
    </submittedName>
</protein>
<dbReference type="Pfam" id="PF13508">
    <property type="entry name" value="Acetyltransf_7"/>
    <property type="match status" value="1"/>
</dbReference>
<keyword evidence="2" id="KW-0808">Transferase</keyword>
<dbReference type="GO" id="GO:0016746">
    <property type="term" value="F:acyltransferase activity"/>
    <property type="evidence" value="ECO:0007669"/>
    <property type="project" value="UniProtKB-KW"/>
</dbReference>
<keyword evidence="2" id="KW-0012">Acyltransferase</keyword>